<name>A0A6H2GX44_9BACL</name>
<dbReference type="PANTHER" id="PTHR45569:SF1">
    <property type="entry name" value="SENSOR PROTEIN KDPD"/>
    <property type="match status" value="1"/>
</dbReference>
<protein>
    <submittedName>
        <fullName evidence="2">Universal stress protein</fullName>
    </submittedName>
</protein>
<dbReference type="PANTHER" id="PTHR45569">
    <property type="entry name" value="SENSOR PROTEIN KDPD"/>
    <property type="match status" value="1"/>
</dbReference>
<dbReference type="InterPro" id="IPR006016">
    <property type="entry name" value="UspA"/>
</dbReference>
<dbReference type="InterPro" id="IPR014729">
    <property type="entry name" value="Rossmann-like_a/b/a_fold"/>
</dbReference>
<dbReference type="Pfam" id="PF00582">
    <property type="entry name" value="Usp"/>
    <property type="match status" value="1"/>
</dbReference>
<keyword evidence="3" id="KW-1185">Reference proteome</keyword>
<dbReference type="RefSeq" id="WP_168907292.1">
    <property type="nucleotide sequence ID" value="NZ_CP051428.1"/>
</dbReference>
<feature type="domain" description="UspA" evidence="1">
    <location>
        <begin position="6"/>
        <end position="121"/>
    </location>
</feature>
<reference evidence="2 3" key="1">
    <citation type="submission" date="2020-04" db="EMBL/GenBank/DDBJ databases">
        <title>Novel Paenibacillus strain UniB2 isolated from commercial digestive syrup.</title>
        <authorList>
            <person name="Thorat V."/>
            <person name="Kirdat K."/>
            <person name="Tiwarekar B."/>
            <person name="Yadav A."/>
        </authorList>
    </citation>
    <scope>NUCLEOTIDE SEQUENCE [LARGE SCALE GENOMIC DNA]</scope>
    <source>
        <strain evidence="2 3">UniB2</strain>
    </source>
</reference>
<dbReference type="EMBL" id="CP051428">
    <property type="protein sequence ID" value="QJC51708.1"/>
    <property type="molecule type" value="Genomic_DNA"/>
</dbReference>
<dbReference type="GO" id="GO:0000155">
    <property type="term" value="F:phosphorelay sensor kinase activity"/>
    <property type="evidence" value="ECO:0007669"/>
    <property type="project" value="TreeGrafter"/>
</dbReference>
<organism evidence="2 3">
    <name type="scientific">Paenibacillus albicereus</name>
    <dbReference type="NCBI Taxonomy" id="2726185"/>
    <lineage>
        <taxon>Bacteria</taxon>
        <taxon>Bacillati</taxon>
        <taxon>Bacillota</taxon>
        <taxon>Bacilli</taxon>
        <taxon>Bacillales</taxon>
        <taxon>Paenibacillaceae</taxon>
        <taxon>Paenibacillus</taxon>
    </lineage>
</organism>
<dbReference type="Proteomes" id="UP000502136">
    <property type="component" value="Chromosome"/>
</dbReference>
<dbReference type="Gene3D" id="3.40.50.620">
    <property type="entry name" value="HUPs"/>
    <property type="match status" value="1"/>
</dbReference>
<evidence type="ECO:0000259" key="1">
    <source>
        <dbReference type="Pfam" id="PF00582"/>
    </source>
</evidence>
<evidence type="ECO:0000313" key="3">
    <source>
        <dbReference type="Proteomes" id="UP000502136"/>
    </source>
</evidence>
<accession>A0A6H2GX44</accession>
<dbReference type="InterPro" id="IPR052023">
    <property type="entry name" value="Histidine_kinase_KdpD"/>
</dbReference>
<dbReference type="SUPFAM" id="SSF52402">
    <property type="entry name" value="Adenine nucleotide alpha hydrolases-like"/>
    <property type="match status" value="1"/>
</dbReference>
<evidence type="ECO:0000313" key="2">
    <source>
        <dbReference type="EMBL" id="QJC51708.1"/>
    </source>
</evidence>
<proteinExistence type="predicted"/>
<gene>
    <name evidence="2" type="ORF">HGI30_09225</name>
</gene>
<dbReference type="KEGG" id="palr:HGI30_09225"/>
<dbReference type="AlphaFoldDB" id="A0A6H2GX44"/>
<sequence length="218" mass="23818">MSAKESILVCVSFGPHGERLIRRGAELAAAARGRLLVLTVLPAAEEALGPEQERWLGAWKKAASSVGAEFLALPAAGRKPADLIAETALRAGMTQVVVGQPASPRLLERLRGSFADALLRRIGATDLHIVAVQRMDRELEQAHDRGVYVEVAETDGEFVIQRTRHQGSLSGVFFRHRSTDFDNGWIKVRDGGVSRTFLVRRGVVVDPAFPAYWRASRG</sequence>
<dbReference type="GO" id="GO:0005886">
    <property type="term" value="C:plasma membrane"/>
    <property type="evidence" value="ECO:0007669"/>
    <property type="project" value="TreeGrafter"/>
</dbReference>